<feature type="domain" description="TssC1 C-terminal" evidence="2">
    <location>
        <begin position="395"/>
        <end position="505"/>
    </location>
</feature>
<protein>
    <recommendedName>
        <fullName evidence="5">Type VI secretion system contractile sheath large subunit</fullName>
    </recommendedName>
</protein>
<dbReference type="PANTHER" id="PTHR35565">
    <property type="entry name" value="CYTOPLASMIC PROTEIN-RELATED"/>
    <property type="match status" value="1"/>
</dbReference>
<keyword evidence="4" id="KW-1185">Reference proteome</keyword>
<evidence type="ECO:0000313" key="4">
    <source>
        <dbReference type="Proteomes" id="UP000009026"/>
    </source>
</evidence>
<reference evidence="3 4" key="1">
    <citation type="journal article" date="2016" name="PLoS ONE">
        <title>Complete Genome Sequence and Comparative Genomics of a Novel Myxobacterium Myxococcus hansupus.</title>
        <authorList>
            <person name="Sharma G."/>
            <person name="Narwani T."/>
            <person name="Subramanian S."/>
        </authorList>
    </citation>
    <scope>NUCLEOTIDE SEQUENCE [LARGE SCALE GENOMIC DNA]</scope>
    <source>
        <strain evidence="4">mixupus</strain>
    </source>
</reference>
<dbReference type="eggNOG" id="COG3517">
    <property type="taxonomic scope" value="Bacteria"/>
</dbReference>
<evidence type="ECO:0000313" key="3">
    <source>
        <dbReference type="EMBL" id="AKQ65487.1"/>
    </source>
</evidence>
<gene>
    <name evidence="3" type="ORF">A176_002399</name>
</gene>
<name>A0A0H4XC17_9BACT</name>
<evidence type="ECO:0000259" key="1">
    <source>
        <dbReference type="Pfam" id="PF05943"/>
    </source>
</evidence>
<dbReference type="EMBL" id="CP012109">
    <property type="protein sequence ID" value="AKQ65487.1"/>
    <property type="molecule type" value="Genomic_DNA"/>
</dbReference>
<dbReference type="InterPro" id="IPR010269">
    <property type="entry name" value="T6SS_TssC-like"/>
</dbReference>
<dbReference type="PATRIC" id="fig|1297742.4.peg.2422"/>
<dbReference type="Pfam" id="PF18945">
    <property type="entry name" value="VipB_2"/>
    <property type="match status" value="1"/>
</dbReference>
<accession>A0A0H4XC17</accession>
<dbReference type="InterPro" id="IPR044031">
    <property type="entry name" value="TssC1_N"/>
</dbReference>
<sequence length="506" mass="56131">MSNTSQTATATNAVAVDQNSLGLPQFLTSVRLSTDLPQRRPMVGANLQQVTEDVSAEERFLSGLAAMVYNMDPEVGRFDKQTIQELVATIDQLVDAQLNEVLHAPEFQAMESNWASLADLVRSTNFKANIELSLLDVSKDEAYVDLESNAADIAGSEFFKKLYVAEYDQFGGSPYGAVVGLYEFANTPQDMLWLKAMGKVCTASHAPFVSAVSPSFFGCTSMREVAQLRDLHSLLDAPKYSAWNALRDTEEAAYIGLTLPRYIVRQPYNNETNPAQGINFTEKVRGDDEAEYLWGNSAVLFARNLVRSFETSGWCQHIRGPKGGGLITGLPAHIINVRGEEELKLPVEISIPDFREYELARGGFMPLIHKKGTAEAVFFSAQSLKKAHTFKDPKDSENSQLVTNLAYTFSISRIAHYVKSIMRDNIGSTAGAQYIQAQLEQWISGYVTALVNPDDLTLRYYPFKAYSLTVTEVPGKVGWYHCNLSILPHIQFEGMDVDLRVDARLG</sequence>
<proteinExistence type="predicted"/>
<dbReference type="STRING" id="1297742.A176_002399"/>
<dbReference type="RefSeq" id="WP_002639490.1">
    <property type="nucleotide sequence ID" value="NZ_CP012109.1"/>
</dbReference>
<dbReference type="Proteomes" id="UP000009026">
    <property type="component" value="Chromosome"/>
</dbReference>
<evidence type="ECO:0000259" key="2">
    <source>
        <dbReference type="Pfam" id="PF18945"/>
    </source>
</evidence>
<dbReference type="OrthoDB" id="9764000at2"/>
<dbReference type="PANTHER" id="PTHR35565:SF1">
    <property type="entry name" value="TYPE VI SECRETION SYSTEM CONTRACTILE SHEATH LARGE SUBUNIT"/>
    <property type="match status" value="1"/>
</dbReference>
<dbReference type="Pfam" id="PF05943">
    <property type="entry name" value="VipB"/>
    <property type="match status" value="1"/>
</dbReference>
<dbReference type="NCBIfam" id="TIGR03355">
    <property type="entry name" value="VI_chp_2"/>
    <property type="match status" value="1"/>
</dbReference>
<evidence type="ECO:0008006" key="5">
    <source>
        <dbReference type="Google" id="ProtNLM"/>
    </source>
</evidence>
<feature type="domain" description="TssC1 N-terminal" evidence="1">
    <location>
        <begin position="85"/>
        <end position="385"/>
    </location>
</feature>
<dbReference type="AlphaFoldDB" id="A0A0H4XC17"/>
<dbReference type="KEGG" id="mym:A176_002399"/>
<organism evidence="3 4">
    <name type="scientific">Pseudomyxococcus hansupus</name>
    <dbReference type="NCBI Taxonomy" id="1297742"/>
    <lineage>
        <taxon>Bacteria</taxon>
        <taxon>Pseudomonadati</taxon>
        <taxon>Myxococcota</taxon>
        <taxon>Myxococcia</taxon>
        <taxon>Myxococcales</taxon>
        <taxon>Cystobacterineae</taxon>
        <taxon>Myxococcaceae</taxon>
        <taxon>Pseudomyxococcus</taxon>
    </lineage>
</organism>
<dbReference type="InterPro" id="IPR044032">
    <property type="entry name" value="TssC1_C"/>
</dbReference>